<dbReference type="InterPro" id="IPR039418">
    <property type="entry name" value="LexA-like"/>
</dbReference>
<evidence type="ECO:0000313" key="2">
    <source>
        <dbReference type="EMBL" id="MBP2245340.1"/>
    </source>
</evidence>
<dbReference type="InterPro" id="IPR015927">
    <property type="entry name" value="Peptidase_S24_S26A/B/C"/>
</dbReference>
<reference evidence="2 3" key="1">
    <citation type="submission" date="2021-03" db="EMBL/GenBank/DDBJ databases">
        <title>Genomic Encyclopedia of Type Strains, Phase IV (KMG-IV): sequencing the most valuable type-strain genomes for metagenomic binning, comparative biology and taxonomic classification.</title>
        <authorList>
            <person name="Goeker M."/>
        </authorList>
    </citation>
    <scope>NUCLEOTIDE SEQUENCE [LARGE SCALE GENOMIC DNA]</scope>
    <source>
        <strain evidence="2 3">DSM 21292</strain>
    </source>
</reference>
<dbReference type="InterPro" id="IPR010982">
    <property type="entry name" value="Lambda_DNA-bd_dom_sf"/>
</dbReference>
<dbReference type="SMART" id="SM00530">
    <property type="entry name" value="HTH_XRE"/>
    <property type="match status" value="1"/>
</dbReference>
<keyword evidence="3" id="KW-1185">Reference proteome</keyword>
<dbReference type="Pfam" id="PF01381">
    <property type="entry name" value="HTH_3"/>
    <property type="match status" value="1"/>
</dbReference>
<dbReference type="Gene3D" id="1.10.260.40">
    <property type="entry name" value="lambda repressor-like DNA-binding domains"/>
    <property type="match status" value="1"/>
</dbReference>
<dbReference type="PANTHER" id="PTHR33516">
    <property type="entry name" value="LEXA REPRESSOR"/>
    <property type="match status" value="1"/>
</dbReference>
<organism evidence="2 3">
    <name type="scientific">Paenibacillus xylanexedens</name>
    <dbReference type="NCBI Taxonomy" id="528191"/>
    <lineage>
        <taxon>Bacteria</taxon>
        <taxon>Bacillati</taxon>
        <taxon>Bacillota</taxon>
        <taxon>Bacilli</taxon>
        <taxon>Bacillales</taxon>
        <taxon>Paenibacillaceae</taxon>
        <taxon>Paenibacillus</taxon>
    </lineage>
</organism>
<dbReference type="InterPro" id="IPR001387">
    <property type="entry name" value="Cro/C1-type_HTH"/>
</dbReference>
<dbReference type="CDD" id="cd00093">
    <property type="entry name" value="HTH_XRE"/>
    <property type="match status" value="1"/>
</dbReference>
<feature type="domain" description="HTH cro/C1-type" evidence="1">
    <location>
        <begin position="10"/>
        <end position="66"/>
    </location>
</feature>
<dbReference type="SUPFAM" id="SSF47413">
    <property type="entry name" value="lambda repressor-like DNA-binding domains"/>
    <property type="match status" value="1"/>
</dbReference>
<evidence type="ECO:0000259" key="1">
    <source>
        <dbReference type="PROSITE" id="PS50943"/>
    </source>
</evidence>
<proteinExistence type="predicted"/>
<protein>
    <submittedName>
        <fullName evidence="2">SOS-response transcriptional repressor LexA</fullName>
    </submittedName>
</protein>
<evidence type="ECO:0000313" key="3">
    <source>
        <dbReference type="Proteomes" id="UP000810207"/>
    </source>
</evidence>
<sequence length="310" mass="34966">MSEIKIGDVIKEARIQNGFKTMKDLSIVSGVSPATLSRIEKNTQDPSPETLMKISKHLNNITYGELMKVAGYLDGLSTEHEMFMKDLMNENEELDNKIFDLINTAFLYKQVDNNIQSEIVELFVSKELVELYENADSDEIKSAFLRNDFDVDQKREIVDTLNVLVNKFSPKLAQYFSMIKNMKPIPLVGNICAGNGMIPIDSIEEYINYPFVKSQQPDYALRVKGNSMIGAGIDDGDIVFLRKGSWAEFNGQIVAALFNGEEGSLKRMRWSEGSPKITLIPENNSYQSVEVMPNEVTICGVYAGHYKPEF</sequence>
<name>A0ABS4RSM6_PAEXY</name>
<dbReference type="RefSeq" id="WP_211082142.1">
    <property type="nucleotide sequence ID" value="NZ_CBCSLC010000003.1"/>
</dbReference>
<dbReference type="InterPro" id="IPR036286">
    <property type="entry name" value="LexA/Signal_pep-like_sf"/>
</dbReference>
<dbReference type="PROSITE" id="PS50943">
    <property type="entry name" value="HTH_CROC1"/>
    <property type="match status" value="1"/>
</dbReference>
<dbReference type="EMBL" id="JAGIKV010000006">
    <property type="protein sequence ID" value="MBP2245340.1"/>
    <property type="molecule type" value="Genomic_DNA"/>
</dbReference>
<gene>
    <name evidence="2" type="ORF">J2Z28_001958</name>
</gene>
<comment type="caution">
    <text evidence="2">The sequence shown here is derived from an EMBL/GenBank/DDBJ whole genome shotgun (WGS) entry which is preliminary data.</text>
</comment>
<dbReference type="Proteomes" id="UP000810207">
    <property type="component" value="Unassembled WGS sequence"/>
</dbReference>
<accession>A0ABS4RSM6</accession>
<dbReference type="PANTHER" id="PTHR33516:SF2">
    <property type="entry name" value="LEXA REPRESSOR-RELATED"/>
    <property type="match status" value="1"/>
</dbReference>
<dbReference type="SUPFAM" id="SSF51306">
    <property type="entry name" value="LexA/Signal peptidase"/>
    <property type="match status" value="1"/>
</dbReference>
<dbReference type="CDD" id="cd06529">
    <property type="entry name" value="S24_LexA-like"/>
    <property type="match status" value="1"/>
</dbReference>
<dbReference type="InterPro" id="IPR050077">
    <property type="entry name" value="LexA_repressor"/>
</dbReference>
<dbReference type="Pfam" id="PF00717">
    <property type="entry name" value="Peptidase_S24"/>
    <property type="match status" value="1"/>
</dbReference>
<dbReference type="Gene3D" id="2.10.109.10">
    <property type="entry name" value="Umud Fragment, subunit A"/>
    <property type="match status" value="1"/>
</dbReference>